<proteinExistence type="predicted"/>
<name>A0AAV4NXC1_9ARAC</name>
<evidence type="ECO:0000313" key="1">
    <source>
        <dbReference type="EMBL" id="GIX88950.1"/>
    </source>
</evidence>
<keyword evidence="2" id="KW-1185">Reference proteome</keyword>
<protein>
    <submittedName>
        <fullName evidence="1">Uncharacterized protein</fullName>
    </submittedName>
</protein>
<dbReference type="EMBL" id="BPLQ01002115">
    <property type="protein sequence ID" value="GIX88950.1"/>
    <property type="molecule type" value="Genomic_DNA"/>
</dbReference>
<gene>
    <name evidence="1" type="ORF">CDAR_118221</name>
</gene>
<dbReference type="Proteomes" id="UP001054837">
    <property type="component" value="Unassembled WGS sequence"/>
</dbReference>
<comment type="caution">
    <text evidence="1">The sequence shown here is derived from an EMBL/GenBank/DDBJ whole genome shotgun (WGS) entry which is preliminary data.</text>
</comment>
<evidence type="ECO:0000313" key="2">
    <source>
        <dbReference type="Proteomes" id="UP001054837"/>
    </source>
</evidence>
<sequence length="147" mass="16533">MLSFDFGHEFIPRTTHTRSSSRAPDTSEHRHGVTLKEDFFTPDEVIQCLKHQLIEFGGTSSFQMHAPLSFFSCPSYRLLRDALLPAAAEPSAPAALKIIVCAFETQFASGSTGCHSKRYLVRKCDCLVSLQWQPIEKKNFWHANGCI</sequence>
<reference evidence="1 2" key="1">
    <citation type="submission" date="2021-06" db="EMBL/GenBank/DDBJ databases">
        <title>Caerostris darwini draft genome.</title>
        <authorList>
            <person name="Kono N."/>
            <person name="Arakawa K."/>
        </authorList>
    </citation>
    <scope>NUCLEOTIDE SEQUENCE [LARGE SCALE GENOMIC DNA]</scope>
</reference>
<organism evidence="1 2">
    <name type="scientific">Caerostris darwini</name>
    <dbReference type="NCBI Taxonomy" id="1538125"/>
    <lineage>
        <taxon>Eukaryota</taxon>
        <taxon>Metazoa</taxon>
        <taxon>Ecdysozoa</taxon>
        <taxon>Arthropoda</taxon>
        <taxon>Chelicerata</taxon>
        <taxon>Arachnida</taxon>
        <taxon>Araneae</taxon>
        <taxon>Araneomorphae</taxon>
        <taxon>Entelegynae</taxon>
        <taxon>Araneoidea</taxon>
        <taxon>Araneidae</taxon>
        <taxon>Caerostris</taxon>
    </lineage>
</organism>
<accession>A0AAV4NXC1</accession>
<dbReference type="AlphaFoldDB" id="A0AAV4NXC1"/>